<name>A0AAN9GAV0_9CAEN</name>
<feature type="active site" description="Nucleophile" evidence="3">
    <location>
        <position position="33"/>
    </location>
</feature>
<evidence type="ECO:0000259" key="5">
    <source>
        <dbReference type="PROSITE" id="PS51352"/>
    </source>
</evidence>
<accession>A0AAN9GAV0</accession>
<evidence type="ECO:0000313" key="7">
    <source>
        <dbReference type="Proteomes" id="UP001374579"/>
    </source>
</evidence>
<dbReference type="PRINTS" id="PR00421">
    <property type="entry name" value="THIOREDOXIN"/>
</dbReference>
<evidence type="ECO:0000256" key="4">
    <source>
        <dbReference type="PIRSR" id="PIRSR000077-4"/>
    </source>
</evidence>
<proteinExistence type="inferred from homology"/>
<organism evidence="6 7">
    <name type="scientific">Littorina saxatilis</name>
    <dbReference type="NCBI Taxonomy" id="31220"/>
    <lineage>
        <taxon>Eukaryota</taxon>
        <taxon>Metazoa</taxon>
        <taxon>Spiralia</taxon>
        <taxon>Lophotrochozoa</taxon>
        <taxon>Mollusca</taxon>
        <taxon>Gastropoda</taxon>
        <taxon>Caenogastropoda</taxon>
        <taxon>Littorinimorpha</taxon>
        <taxon>Littorinoidea</taxon>
        <taxon>Littorinidae</taxon>
        <taxon>Littorina</taxon>
    </lineage>
</organism>
<keyword evidence="7" id="KW-1185">Reference proteome</keyword>
<keyword evidence="4" id="KW-0676">Redox-active center</keyword>
<dbReference type="SUPFAM" id="SSF52833">
    <property type="entry name" value="Thioredoxin-like"/>
    <property type="match status" value="1"/>
</dbReference>
<dbReference type="PANTHER" id="PTHR46115">
    <property type="entry name" value="THIOREDOXIN-LIKE PROTEIN 1"/>
    <property type="match status" value="1"/>
</dbReference>
<dbReference type="AlphaFoldDB" id="A0AAN9GAV0"/>
<dbReference type="PROSITE" id="PS51352">
    <property type="entry name" value="THIOREDOXIN_2"/>
    <property type="match status" value="1"/>
</dbReference>
<dbReference type="FunFam" id="3.40.30.10:FF:000245">
    <property type="entry name" value="Thioredoxin"/>
    <property type="match status" value="1"/>
</dbReference>
<gene>
    <name evidence="6" type="ORF">V1264_024134</name>
</gene>
<dbReference type="GO" id="GO:0015035">
    <property type="term" value="F:protein-disulfide reductase activity"/>
    <property type="evidence" value="ECO:0007669"/>
    <property type="project" value="InterPro"/>
</dbReference>
<dbReference type="Proteomes" id="UP001374579">
    <property type="component" value="Unassembled WGS sequence"/>
</dbReference>
<feature type="disulfide bond" description="Redox-active" evidence="4">
    <location>
        <begin position="33"/>
        <end position="36"/>
    </location>
</feature>
<evidence type="ECO:0000256" key="3">
    <source>
        <dbReference type="PIRSR" id="PIRSR000077-1"/>
    </source>
</evidence>
<dbReference type="EMBL" id="JBAMIC010000011">
    <property type="protein sequence ID" value="KAK7101342.1"/>
    <property type="molecule type" value="Genomic_DNA"/>
</dbReference>
<evidence type="ECO:0000313" key="6">
    <source>
        <dbReference type="EMBL" id="KAK7101342.1"/>
    </source>
</evidence>
<dbReference type="InterPro" id="IPR036249">
    <property type="entry name" value="Thioredoxin-like_sf"/>
</dbReference>
<reference evidence="6 7" key="1">
    <citation type="submission" date="2024-02" db="EMBL/GenBank/DDBJ databases">
        <title>Chromosome-scale genome assembly of the rough periwinkle Littorina saxatilis.</title>
        <authorList>
            <person name="De Jode A."/>
            <person name="Faria R."/>
            <person name="Formenti G."/>
            <person name="Sims Y."/>
            <person name="Smith T.P."/>
            <person name="Tracey A."/>
            <person name="Wood J.M.D."/>
            <person name="Zagrodzka Z.B."/>
            <person name="Johannesson K."/>
            <person name="Butlin R.K."/>
            <person name="Leder E.H."/>
        </authorList>
    </citation>
    <scope>NUCLEOTIDE SEQUENCE [LARGE SCALE GENOMIC DNA]</scope>
    <source>
        <strain evidence="6">Snail1</strain>
        <tissue evidence="6">Muscle</tissue>
    </source>
</reference>
<dbReference type="Gene3D" id="3.40.30.10">
    <property type="entry name" value="Glutaredoxin"/>
    <property type="match status" value="1"/>
</dbReference>
<protein>
    <recommendedName>
        <fullName evidence="2">Thioredoxin</fullName>
    </recommendedName>
</protein>
<comment type="similarity">
    <text evidence="2">Belongs to the thioredoxin family.</text>
</comment>
<keyword evidence="1 4" id="KW-1015">Disulfide bond</keyword>
<dbReference type="InterPro" id="IPR013766">
    <property type="entry name" value="Thioredoxin_domain"/>
</dbReference>
<evidence type="ECO:0000256" key="2">
    <source>
        <dbReference type="PIRNR" id="PIRNR000077"/>
    </source>
</evidence>
<feature type="site" description="Contributes to redox potential value" evidence="3">
    <location>
        <position position="34"/>
    </location>
</feature>
<comment type="caution">
    <text evidence="6">The sequence shown here is derived from an EMBL/GenBank/DDBJ whole genome shotgun (WGS) entry which is preliminary data.</text>
</comment>
<feature type="site" description="Contributes to redox potential value" evidence="3">
    <location>
        <position position="35"/>
    </location>
</feature>
<dbReference type="Pfam" id="PF00085">
    <property type="entry name" value="Thioredoxin"/>
    <property type="match status" value="1"/>
</dbReference>
<dbReference type="PIRSF" id="PIRSF000077">
    <property type="entry name" value="Thioredoxin"/>
    <property type="match status" value="1"/>
</dbReference>
<evidence type="ECO:0000256" key="1">
    <source>
        <dbReference type="ARBA" id="ARBA00023157"/>
    </source>
</evidence>
<dbReference type="NCBIfam" id="TIGR01068">
    <property type="entry name" value="thioredoxin"/>
    <property type="match status" value="1"/>
</dbReference>
<feature type="site" description="Deprotonates C-terminal active site Cys" evidence="3">
    <location>
        <position position="27"/>
    </location>
</feature>
<dbReference type="CDD" id="cd02947">
    <property type="entry name" value="TRX_family"/>
    <property type="match status" value="1"/>
</dbReference>
<feature type="active site" description="Nucleophile" evidence="3">
    <location>
        <position position="36"/>
    </location>
</feature>
<dbReference type="InterPro" id="IPR005746">
    <property type="entry name" value="Thioredoxin"/>
</dbReference>
<sequence length="109" mass="12446">MVTALGSADDFKKKVKLADPEKLVVVDFYATWCMPCKMIAPKIEKMAKEEFPDVLFFKVDVDTNEDTAQEEDITAMPTFHFYRNGEQIKDAVVMGANEEAIRNTIKKHK</sequence>
<feature type="domain" description="Thioredoxin" evidence="5">
    <location>
        <begin position="1"/>
        <end position="109"/>
    </location>
</feature>